<evidence type="ECO:0000256" key="19">
    <source>
        <dbReference type="ARBA" id="ARBA00033291"/>
    </source>
</evidence>
<dbReference type="AlphaFoldDB" id="A0A8J2PSS7"/>
<keyword evidence="10" id="KW-0735">Signal-anchor</keyword>
<keyword evidence="14" id="KW-0325">Glycoprotein</keyword>
<dbReference type="EMBL" id="CAJVCH010570633">
    <property type="protein sequence ID" value="CAG7835470.1"/>
    <property type="molecule type" value="Genomic_DNA"/>
</dbReference>
<evidence type="ECO:0000256" key="8">
    <source>
        <dbReference type="ARBA" id="ARBA00022692"/>
    </source>
</evidence>
<keyword evidence="8" id="KW-0812">Transmembrane</keyword>
<evidence type="ECO:0000256" key="7">
    <source>
        <dbReference type="ARBA" id="ARBA00022679"/>
    </source>
</evidence>
<evidence type="ECO:0000256" key="10">
    <source>
        <dbReference type="ARBA" id="ARBA00022968"/>
    </source>
</evidence>
<evidence type="ECO:0000256" key="3">
    <source>
        <dbReference type="ARBA" id="ARBA00004922"/>
    </source>
</evidence>
<dbReference type="OrthoDB" id="9974378at2759"/>
<accession>A0A8J2PSS7</accession>
<dbReference type="Proteomes" id="UP000708208">
    <property type="component" value="Unassembled WGS sequence"/>
</dbReference>
<dbReference type="GO" id="GO:0015020">
    <property type="term" value="F:glucuronosyltransferase activity"/>
    <property type="evidence" value="ECO:0007669"/>
    <property type="project" value="InterPro"/>
</dbReference>
<comment type="cofactor">
    <cofactor evidence="1">
        <name>Mn(2+)</name>
        <dbReference type="ChEBI" id="CHEBI:29035"/>
    </cofactor>
</comment>
<sequence>MASLVSRLVACLVAVVAVLQLVHLVLLNKLESRRLSELHHLQAHTAGGVGISAPVGEDHPPPRSINNGPQRLSQLGPNDMAENEEQLAARLFREDEGTIVDSTGEFRIVFDIAGPRPSNGDAGLSPRILNRLQQPAFEQPNDDFSIDDEALDGVDVTLVTQSDLTNARGFLVKLAERWDGPISLALFARNTSQVEASLEFIAQARHCHELMQYVSFHLVFPLVELETRLNPNKTRLVGRRRKRKPGSSKSLSFSQECQNFHESLARGKKLVETNVNYDDRKYPINLLRNVARKRVMTEFSFVTDIDMIPSHGLRSKFQKFARDKQLNKAEGDDKKSVFVVPAFESKNGEAPGTKRELLALVDRYQVRPFYFDLCWKCQVHTDYETWQREPESRTGDLTVLFEVLWKDPWEPFFISDNSVANFDERFRQYGFNRISQLCELHVAGFKFAVLNDAFLIHQGYKTTQSFHPGRSRDIENNRLNFRQFKIELKDKYPHSTRRCY</sequence>
<evidence type="ECO:0000256" key="9">
    <source>
        <dbReference type="ARBA" id="ARBA00022723"/>
    </source>
</evidence>
<evidence type="ECO:0000256" key="20">
    <source>
        <dbReference type="ARBA" id="ARBA00047852"/>
    </source>
</evidence>
<dbReference type="PANTHER" id="PTHR46420:SF1">
    <property type="entry name" value="BETA-1,4-GLUCURONYLTRANSFERASE 1"/>
    <property type="match status" value="1"/>
</dbReference>
<dbReference type="GO" id="GO:0046872">
    <property type="term" value="F:metal ion binding"/>
    <property type="evidence" value="ECO:0007669"/>
    <property type="project" value="UniProtKB-KW"/>
</dbReference>
<evidence type="ECO:0000313" key="22">
    <source>
        <dbReference type="Proteomes" id="UP000708208"/>
    </source>
</evidence>
<evidence type="ECO:0000256" key="2">
    <source>
        <dbReference type="ARBA" id="ARBA00004323"/>
    </source>
</evidence>
<evidence type="ECO:0000256" key="1">
    <source>
        <dbReference type="ARBA" id="ARBA00001936"/>
    </source>
</evidence>
<comment type="caution">
    <text evidence="21">The sequence shown here is derived from an EMBL/GenBank/DDBJ whole genome shotgun (WGS) entry which is preliminary data.</text>
</comment>
<evidence type="ECO:0000256" key="18">
    <source>
        <dbReference type="ARBA" id="ARBA00032181"/>
    </source>
</evidence>
<evidence type="ECO:0000256" key="15">
    <source>
        <dbReference type="ARBA" id="ARBA00023211"/>
    </source>
</evidence>
<protein>
    <recommendedName>
        <fullName evidence="5">Beta-1,4-glucuronyltransferase 1</fullName>
    </recommendedName>
    <alternativeName>
        <fullName evidence="16">I-beta-1,3-N-acetylglucosaminyltransferase</fullName>
    </alternativeName>
    <alternativeName>
        <fullName evidence="19">N-acetyllactosaminide beta-1,3-N-acetylglucosaminyltransferase</fullName>
    </alternativeName>
    <alternativeName>
        <fullName evidence="17">Poly-N-acetyllactosamine extension enzyme</fullName>
    </alternativeName>
    <alternativeName>
        <fullName evidence="18">UDP-GlcNAc:betaGal beta-1,3-N-acetylglucosaminyltransferase 1</fullName>
    </alternativeName>
</protein>
<evidence type="ECO:0000256" key="12">
    <source>
        <dbReference type="ARBA" id="ARBA00023034"/>
    </source>
</evidence>
<keyword evidence="12" id="KW-0333">Golgi apparatus</keyword>
<evidence type="ECO:0000256" key="16">
    <source>
        <dbReference type="ARBA" id="ARBA00030723"/>
    </source>
</evidence>
<name>A0A8J2PSS7_9HEXA</name>
<evidence type="ECO:0000256" key="5">
    <source>
        <dbReference type="ARBA" id="ARBA00017962"/>
    </source>
</evidence>
<comment type="similarity">
    <text evidence="4">Belongs to the glycosyltransferase 49 family.</text>
</comment>
<reference evidence="21" key="1">
    <citation type="submission" date="2021-06" db="EMBL/GenBank/DDBJ databases">
        <authorList>
            <person name="Hodson N. C."/>
            <person name="Mongue J. A."/>
            <person name="Jaron S. K."/>
        </authorList>
    </citation>
    <scope>NUCLEOTIDE SEQUENCE</scope>
</reference>
<dbReference type="GO" id="GO:0035269">
    <property type="term" value="P:protein O-linked glycosylation via mannose"/>
    <property type="evidence" value="ECO:0007669"/>
    <property type="project" value="TreeGrafter"/>
</dbReference>
<keyword evidence="7" id="KW-0808">Transferase</keyword>
<evidence type="ECO:0000256" key="17">
    <source>
        <dbReference type="ARBA" id="ARBA00032175"/>
    </source>
</evidence>
<gene>
    <name evidence="21" type="ORF">AFUS01_LOCUS44836</name>
</gene>
<keyword evidence="13" id="KW-0472">Membrane</keyword>
<evidence type="ECO:0000313" key="21">
    <source>
        <dbReference type="EMBL" id="CAG7835470.1"/>
    </source>
</evidence>
<evidence type="ECO:0000256" key="13">
    <source>
        <dbReference type="ARBA" id="ARBA00023136"/>
    </source>
</evidence>
<evidence type="ECO:0000256" key="6">
    <source>
        <dbReference type="ARBA" id="ARBA00022676"/>
    </source>
</evidence>
<evidence type="ECO:0000256" key="4">
    <source>
        <dbReference type="ARBA" id="ARBA00008539"/>
    </source>
</evidence>
<dbReference type="Pfam" id="PF13896">
    <property type="entry name" value="Glyco_transf_49"/>
    <property type="match status" value="1"/>
</dbReference>
<dbReference type="PANTHER" id="PTHR46420">
    <property type="entry name" value="BETA-1,4-GLUCURONYLTRANSFERASE 1"/>
    <property type="match status" value="1"/>
</dbReference>
<keyword evidence="15" id="KW-0464">Manganese</keyword>
<keyword evidence="9" id="KW-0479">Metal-binding</keyword>
<comment type="pathway">
    <text evidence="3">Protein modification; protein glycosylation.</text>
</comment>
<organism evidence="21 22">
    <name type="scientific">Allacma fusca</name>
    <dbReference type="NCBI Taxonomy" id="39272"/>
    <lineage>
        <taxon>Eukaryota</taxon>
        <taxon>Metazoa</taxon>
        <taxon>Ecdysozoa</taxon>
        <taxon>Arthropoda</taxon>
        <taxon>Hexapoda</taxon>
        <taxon>Collembola</taxon>
        <taxon>Symphypleona</taxon>
        <taxon>Sminthuridae</taxon>
        <taxon>Allacma</taxon>
    </lineage>
</organism>
<comment type="catalytic activity">
    <reaction evidence="20">
        <text>3-O-[beta-D-Xyl-(1-&gt;4)-Rib-ol-P-Rib-ol-P-3-beta-D-GalNAc-(1-&gt;3)-beta-D-GlcNAc-(1-&gt;4)-(O-6-P-alpha-D-Man)]-Thr-[protein] + UDP-alpha-D-glucuronate = 3-O-[beta-D-GlcA-(1-&gt;3)-beta-D-Xyl-(1-&gt;4)-Rib-ol-P-Rib-ol-P-3-beta-D-GalNAc-(1-&gt;3)-beta-D-GlcNAc-(1-&gt;4)-(O-6-P-alpha-D-Man)]-Thr-[protein] + UDP + H(+)</text>
        <dbReference type="Rhea" id="RHEA:46860"/>
        <dbReference type="Rhea" id="RHEA-COMP:15023"/>
        <dbReference type="Rhea" id="RHEA-COMP:17482"/>
        <dbReference type="ChEBI" id="CHEBI:15378"/>
        <dbReference type="ChEBI" id="CHEBI:58052"/>
        <dbReference type="ChEBI" id="CHEBI:58223"/>
        <dbReference type="ChEBI" id="CHEBI:142405"/>
        <dbReference type="ChEBI" id="CHEBI:177336"/>
    </reaction>
</comment>
<evidence type="ECO:0000256" key="11">
    <source>
        <dbReference type="ARBA" id="ARBA00022989"/>
    </source>
</evidence>
<dbReference type="GO" id="GO:0000139">
    <property type="term" value="C:Golgi membrane"/>
    <property type="evidence" value="ECO:0007669"/>
    <property type="project" value="UniProtKB-SubCell"/>
</dbReference>
<keyword evidence="6" id="KW-0328">Glycosyltransferase</keyword>
<comment type="subcellular location">
    <subcellularLocation>
        <location evidence="2">Golgi apparatus membrane</location>
        <topology evidence="2">Single-pass type II membrane protein</topology>
    </subcellularLocation>
</comment>
<dbReference type="InterPro" id="IPR043189">
    <property type="entry name" value="B4GAT1"/>
</dbReference>
<evidence type="ECO:0000256" key="14">
    <source>
        <dbReference type="ARBA" id="ARBA00023180"/>
    </source>
</evidence>
<proteinExistence type="inferred from homology"/>
<keyword evidence="22" id="KW-1185">Reference proteome</keyword>
<keyword evidence="11" id="KW-1133">Transmembrane helix</keyword>